<dbReference type="Proteomes" id="UP000204502">
    <property type="component" value="Segment"/>
</dbReference>
<dbReference type="EMBL" id="KU253712">
    <property type="protein sequence ID" value="AMB18788.1"/>
    <property type="molecule type" value="Genomic_DNA"/>
</dbReference>
<keyword evidence="2" id="KW-1185">Reference proteome</keyword>
<organism evidence="1 2">
    <name type="scientific">Bacillus phage Eldridge</name>
    <dbReference type="NCBI Taxonomy" id="1776293"/>
    <lineage>
        <taxon>Viruses</taxon>
        <taxon>Duplodnaviria</taxon>
        <taxon>Heunggongvirae</taxon>
        <taxon>Uroviricota</taxon>
        <taxon>Caudoviricetes</taxon>
        <taxon>Herelleviridae</taxon>
        <taxon>Bastillevirinae</taxon>
        <taxon>Eldridgevirus</taxon>
        <taxon>Eldridgevirus eldridge</taxon>
    </lineage>
</organism>
<reference evidence="1 2" key="1">
    <citation type="journal article" date="2016" name="Genome Announc.">
        <title>Complete Genome Sequence of Bacillus megaterium Bacteriophage Eldridge.</title>
        <authorList>
            <person name="Reveille A.M."/>
            <person name="Eldridge K.A."/>
            <person name="Temple L.M."/>
        </authorList>
    </citation>
    <scope>NUCLEOTIDE SEQUENCE [LARGE SCALE GENOMIC DNA]</scope>
</reference>
<sequence length="93" mass="10804">MKYENQTVVFPMGMRINANETKEPNYHLHFETCKIKMQNRRKTLKVGNAVRLKRITEDTTFNNCTILLEGTLTADAIEPFAKHRCLAYAKEVN</sequence>
<gene>
    <name evidence="1" type="ORF">Eldridge_0208</name>
</gene>
<dbReference type="RefSeq" id="YP_009274912.1">
    <property type="nucleotide sequence ID" value="NC_030920.1"/>
</dbReference>
<evidence type="ECO:0000313" key="2">
    <source>
        <dbReference type="Proteomes" id="UP000204502"/>
    </source>
</evidence>
<proteinExistence type="predicted"/>
<accession>A0A120HUP7</accession>
<protein>
    <submittedName>
        <fullName evidence="1">Uncharacterized protein</fullName>
    </submittedName>
</protein>
<evidence type="ECO:0000313" key="1">
    <source>
        <dbReference type="EMBL" id="AMB18788.1"/>
    </source>
</evidence>
<name>A0A120HUP7_9CAUD</name>
<dbReference type="GeneID" id="28801867"/>
<dbReference type="KEGG" id="vg:28801867"/>